<reference evidence="9 10" key="1">
    <citation type="journal article" date="2024" name="Nat. Commun.">
        <title>Phylogenomics reveals the evolutionary origins of lichenization in chlorophyte algae.</title>
        <authorList>
            <person name="Puginier C."/>
            <person name="Libourel C."/>
            <person name="Otte J."/>
            <person name="Skaloud P."/>
            <person name="Haon M."/>
            <person name="Grisel S."/>
            <person name="Petersen M."/>
            <person name="Berrin J.G."/>
            <person name="Delaux P.M."/>
            <person name="Dal Grande F."/>
            <person name="Keller J."/>
        </authorList>
    </citation>
    <scope>NUCLEOTIDE SEQUENCE [LARGE SCALE GENOMIC DNA]</scope>
    <source>
        <strain evidence="9 10">SAG 2036</strain>
    </source>
</reference>
<keyword evidence="10" id="KW-1185">Reference proteome</keyword>
<gene>
    <name evidence="9" type="ORF">WJX73_006576</name>
</gene>
<dbReference type="CDD" id="cd02860">
    <property type="entry name" value="E_set_Pullulanase"/>
    <property type="match status" value="1"/>
</dbReference>
<protein>
    <recommendedName>
        <fullName evidence="11">Pullulanase</fullName>
    </recommendedName>
</protein>
<dbReference type="CDD" id="cd11341">
    <property type="entry name" value="AmyAc_Pullulanase_LD-like"/>
    <property type="match status" value="1"/>
</dbReference>
<evidence type="ECO:0000256" key="2">
    <source>
        <dbReference type="ARBA" id="ARBA00022729"/>
    </source>
</evidence>
<dbReference type="InterPro" id="IPR040671">
    <property type="entry name" value="Pullulanase_N2"/>
</dbReference>
<proteinExistence type="inferred from homology"/>
<keyword evidence="3" id="KW-0378">Hydrolase</keyword>
<sequence>MVHNLATQPLARSFRDTQIASAGGRFMVLAQSTSSEQTAVLQAQGTTLRVAYIRPDQSYEGWGLHVWGDVKQETVWAEPLKPSRSDDGALHWDVELIPDQSKNNFDHWVGFIIHKGDEKDAGGDVLKVGKQERELFFVAGRKAPFYERPDLAALPPGDLTKAAAHWLTDNLLGWRIAPTGDSGAARLFKLHWSHSAGLHISGTGVEGSDGQIDLQVPGGDLAAHGGGEALKKFPHLDGCTALNLPASALDQIPRLITAQLALSAVEQDGTPVDGTGVQLQGVLDHSFLYPGRWGNWLHDDGSRLGICVWAPTAQEVTLRLWEGPRGGQATEIPMVRGSQGEWAAEGPAEWLWRYYTYRVRVFSHWSNQVETFEVTDPCSRSLAADGARTQIAVMDDPSVTPQLWHTEERPQPLPWTDTSVYELHIRDFSASDNTVPGTHRGKYIAFTEPHSLGVNHLKTLQAAGLTHVHLLPSFDFGSVPERPEDQQVISGDLSRLPPDSEEQQAAVSAIAAEDAFNWGYDPVHWSTPEGSYASDPDGPTRILEYRLMVQALHRMGLRVIFDTVYNHTFHSGTDGVHSQYAVFDKLVPGYYHRRTEQGDLCTSACCNNTAPEHAMCERLIIEDCVHWAQHYKIDGFRFDIMGHLMLSTMTKIQAALSKLTVKEHGVDGSKIYIYGEGWDFGEVSCNQRGRNASQLNLAGTGLGSFNDRFRDSIVGGSPFGPIQFQGFASGLATQPSAFTKDGMSREKQLQLLLEYTDLIKLGLAGNLRSYEIQDAKGSSKKGLQLRYGVQPAGYASEPWETVNYTSCHDGEILFDQLMLKSAEEASLSDRIRAHRLALGLVAVSQGVAFFHAGDHILRSKSLDRDSYNSGDWFNRLDYTLHENNFGVGLPPAAKNRESWDWKRRLLADPQLKPGMQAIQESQEVFLELLRIRYSTPLLRLPCAHHIHNQLTFLNTGPDQVAGLIVMQVTSADVLGVDGTSDPEYARLVVVVNARPASCAGPLPDGAERLELHPILANSADPAMRGAHADRHEGAITIPARTVAVFVERR</sequence>
<feature type="domain" description="Alpha-1,6-glucosidases pullulanase-type C-terminal" evidence="7">
    <location>
        <begin position="881"/>
        <end position="1047"/>
    </location>
</feature>
<evidence type="ECO:0000259" key="8">
    <source>
        <dbReference type="Pfam" id="PF17967"/>
    </source>
</evidence>
<comment type="caution">
    <text evidence="9">The sequence shown here is derived from an EMBL/GenBank/DDBJ whole genome shotgun (WGS) entry which is preliminary data.</text>
</comment>
<organism evidence="9 10">
    <name type="scientific">Symbiochloris irregularis</name>
    <dbReference type="NCBI Taxonomy" id="706552"/>
    <lineage>
        <taxon>Eukaryota</taxon>
        <taxon>Viridiplantae</taxon>
        <taxon>Chlorophyta</taxon>
        <taxon>core chlorophytes</taxon>
        <taxon>Trebouxiophyceae</taxon>
        <taxon>Trebouxiales</taxon>
        <taxon>Trebouxiaceae</taxon>
        <taxon>Symbiochloris</taxon>
    </lineage>
</organism>
<dbReference type="Pfam" id="PF02922">
    <property type="entry name" value="CBM_48"/>
    <property type="match status" value="1"/>
</dbReference>
<feature type="domain" description="Glycoside hydrolase family 13 N-terminal" evidence="5">
    <location>
        <begin position="299"/>
        <end position="378"/>
    </location>
</feature>
<dbReference type="GO" id="GO:0030246">
    <property type="term" value="F:carbohydrate binding"/>
    <property type="evidence" value="ECO:0007669"/>
    <property type="project" value="InterPro"/>
</dbReference>
<evidence type="ECO:0000313" key="9">
    <source>
        <dbReference type="EMBL" id="KAK9797016.1"/>
    </source>
</evidence>
<accession>A0AAW1NWV7</accession>
<dbReference type="Gene3D" id="2.60.40.1180">
    <property type="entry name" value="Golgi alpha-mannosidase II"/>
    <property type="match status" value="1"/>
</dbReference>
<keyword evidence="4" id="KW-0326">Glycosidase</keyword>
<dbReference type="InterPro" id="IPR005323">
    <property type="entry name" value="CBM41_pullulanase"/>
</dbReference>
<evidence type="ECO:0000256" key="4">
    <source>
        <dbReference type="ARBA" id="ARBA00023295"/>
    </source>
</evidence>
<dbReference type="EMBL" id="JALJOQ010000111">
    <property type="protein sequence ID" value="KAK9797016.1"/>
    <property type="molecule type" value="Genomic_DNA"/>
</dbReference>
<dbReference type="GO" id="GO:0051060">
    <property type="term" value="F:pullulanase activity"/>
    <property type="evidence" value="ECO:0007669"/>
    <property type="project" value="InterPro"/>
</dbReference>
<dbReference type="Pfam" id="PF11852">
    <property type="entry name" value="Pullul_strch_C"/>
    <property type="match status" value="1"/>
</dbReference>
<evidence type="ECO:0000313" key="10">
    <source>
        <dbReference type="Proteomes" id="UP001465755"/>
    </source>
</evidence>
<evidence type="ECO:0000256" key="3">
    <source>
        <dbReference type="ARBA" id="ARBA00022801"/>
    </source>
</evidence>
<dbReference type="InterPro" id="IPR024561">
    <property type="entry name" value="Pullul_strch_C"/>
</dbReference>
<dbReference type="Gene3D" id="2.60.40.1130">
    <property type="entry name" value="Rab geranylgeranyltransferase alpha-subunit, insert domain"/>
    <property type="match status" value="1"/>
</dbReference>
<evidence type="ECO:0000259" key="5">
    <source>
        <dbReference type="Pfam" id="PF02922"/>
    </source>
</evidence>
<dbReference type="InterPro" id="IPR017853">
    <property type="entry name" value="GH"/>
</dbReference>
<evidence type="ECO:0000259" key="6">
    <source>
        <dbReference type="Pfam" id="PF03714"/>
    </source>
</evidence>
<dbReference type="SUPFAM" id="SSF81296">
    <property type="entry name" value="E set domains"/>
    <property type="match status" value="2"/>
</dbReference>
<evidence type="ECO:0000256" key="1">
    <source>
        <dbReference type="ARBA" id="ARBA00008061"/>
    </source>
</evidence>
<dbReference type="PANTHER" id="PTHR43002">
    <property type="entry name" value="GLYCOGEN DEBRANCHING ENZYME"/>
    <property type="match status" value="1"/>
</dbReference>
<evidence type="ECO:0000259" key="7">
    <source>
        <dbReference type="Pfam" id="PF11852"/>
    </source>
</evidence>
<dbReference type="AlphaFoldDB" id="A0AAW1NWV7"/>
<feature type="domain" description="Pullulanase carbohydrate-binding module 41" evidence="6">
    <location>
        <begin position="47"/>
        <end position="143"/>
    </location>
</feature>
<dbReference type="InterPro" id="IPR014756">
    <property type="entry name" value="Ig_E-set"/>
</dbReference>
<dbReference type="InterPro" id="IPR013783">
    <property type="entry name" value="Ig-like_fold"/>
</dbReference>
<dbReference type="Pfam" id="PF03714">
    <property type="entry name" value="PUD"/>
    <property type="match status" value="1"/>
</dbReference>
<dbReference type="SUPFAM" id="SSF51445">
    <property type="entry name" value="(Trans)glycosidases"/>
    <property type="match status" value="1"/>
</dbReference>
<dbReference type="Proteomes" id="UP001465755">
    <property type="component" value="Unassembled WGS sequence"/>
</dbReference>
<name>A0AAW1NWV7_9CHLO</name>
<dbReference type="Gene3D" id="3.20.20.80">
    <property type="entry name" value="Glycosidases"/>
    <property type="match status" value="1"/>
</dbReference>
<dbReference type="GO" id="GO:0005975">
    <property type="term" value="P:carbohydrate metabolic process"/>
    <property type="evidence" value="ECO:0007669"/>
    <property type="project" value="InterPro"/>
</dbReference>
<dbReference type="InterPro" id="IPR011839">
    <property type="entry name" value="Pullul_strch"/>
</dbReference>
<dbReference type="Gene3D" id="2.60.40.1110">
    <property type="match status" value="1"/>
</dbReference>
<dbReference type="SUPFAM" id="SSF49452">
    <property type="entry name" value="Starch-binding domain-like"/>
    <property type="match status" value="1"/>
</dbReference>
<comment type="similarity">
    <text evidence="1">Belongs to the glycosyl hydrolase 13 family.</text>
</comment>
<dbReference type="Pfam" id="PF17967">
    <property type="entry name" value="Pullulanase_N2"/>
    <property type="match status" value="1"/>
</dbReference>
<evidence type="ECO:0008006" key="11">
    <source>
        <dbReference type="Google" id="ProtNLM"/>
    </source>
</evidence>
<dbReference type="Gene3D" id="2.60.40.10">
    <property type="entry name" value="Immunoglobulins"/>
    <property type="match status" value="1"/>
</dbReference>
<dbReference type="CDD" id="cd10315">
    <property type="entry name" value="CBM41_pullulanase"/>
    <property type="match status" value="1"/>
</dbReference>
<keyword evidence="2" id="KW-0732">Signal</keyword>
<dbReference type="InterPro" id="IPR013780">
    <property type="entry name" value="Glyco_hydro_b"/>
</dbReference>
<dbReference type="SUPFAM" id="SSF51011">
    <property type="entry name" value="Glycosyl hydrolase domain"/>
    <property type="match status" value="1"/>
</dbReference>
<dbReference type="InterPro" id="IPR004193">
    <property type="entry name" value="Glyco_hydro_13_N"/>
</dbReference>
<dbReference type="NCBIfam" id="TIGR02103">
    <property type="entry name" value="pullul_strch"/>
    <property type="match status" value="1"/>
</dbReference>
<feature type="domain" description="Pullulanase N2" evidence="8">
    <location>
        <begin position="161"/>
        <end position="284"/>
    </location>
</feature>
<dbReference type="InterPro" id="IPR013784">
    <property type="entry name" value="Carb-bd-like_fold"/>
</dbReference>